<organism evidence="2 3">
    <name type="scientific">Desulfosporosinus orientis (strain ATCC 19365 / DSM 765 / NCIMB 8382 / VKM B-1628 / Singapore I)</name>
    <name type="common">Desulfotomaculum orientis</name>
    <dbReference type="NCBI Taxonomy" id="768706"/>
    <lineage>
        <taxon>Bacteria</taxon>
        <taxon>Bacillati</taxon>
        <taxon>Bacillota</taxon>
        <taxon>Clostridia</taxon>
        <taxon>Eubacteriales</taxon>
        <taxon>Desulfitobacteriaceae</taxon>
        <taxon>Desulfosporosinus</taxon>
    </lineage>
</organism>
<feature type="signal peptide" evidence="1">
    <location>
        <begin position="1"/>
        <end position="19"/>
    </location>
</feature>
<dbReference type="PROSITE" id="PS51257">
    <property type="entry name" value="PROKAR_LIPOPROTEIN"/>
    <property type="match status" value="1"/>
</dbReference>
<reference evidence="2 3" key="2">
    <citation type="journal article" date="2012" name="J. Bacteriol.">
        <title>Complete genome sequences of Desulfosporosinus orientis DSM765T, Desulfosporosinus youngiae DSM17734T, Desulfosporosinus meridiei DSM13257T, and Desulfosporosinus acidiphilus DSM22704T.</title>
        <authorList>
            <person name="Pester M."/>
            <person name="Brambilla E."/>
            <person name="Alazard D."/>
            <person name="Rattei T."/>
            <person name="Weinmaier T."/>
            <person name="Han J."/>
            <person name="Lucas S."/>
            <person name="Lapidus A."/>
            <person name="Cheng J.F."/>
            <person name="Goodwin L."/>
            <person name="Pitluck S."/>
            <person name="Peters L."/>
            <person name="Ovchinnikova G."/>
            <person name="Teshima H."/>
            <person name="Detter J.C."/>
            <person name="Han C.S."/>
            <person name="Tapia R."/>
            <person name="Land M.L."/>
            <person name="Hauser L."/>
            <person name="Kyrpides N.C."/>
            <person name="Ivanova N.N."/>
            <person name="Pagani I."/>
            <person name="Huntmann M."/>
            <person name="Wei C.L."/>
            <person name="Davenport K.W."/>
            <person name="Daligault H."/>
            <person name="Chain P.S."/>
            <person name="Chen A."/>
            <person name="Mavromatis K."/>
            <person name="Markowitz V."/>
            <person name="Szeto E."/>
            <person name="Mikhailova N."/>
            <person name="Pati A."/>
            <person name="Wagner M."/>
            <person name="Woyke T."/>
            <person name="Ollivier B."/>
            <person name="Klenk H.P."/>
            <person name="Spring S."/>
            <person name="Loy A."/>
        </authorList>
    </citation>
    <scope>NUCLEOTIDE SEQUENCE [LARGE SCALE GENOMIC DNA]</scope>
    <source>
        <strain evidence="3">ATCC 19365 / DSM 765 / NCIMB 8382 / VKM B-1628</strain>
    </source>
</reference>
<protein>
    <recommendedName>
        <fullName evidence="4">Lipoprotein</fullName>
    </recommendedName>
</protein>
<dbReference type="KEGG" id="dor:Desor_3821"/>
<dbReference type="Proteomes" id="UP000006346">
    <property type="component" value="Chromosome"/>
</dbReference>
<evidence type="ECO:0000256" key="1">
    <source>
        <dbReference type="SAM" id="SignalP"/>
    </source>
</evidence>
<dbReference type="EMBL" id="CP003108">
    <property type="protein sequence ID" value="AET69280.1"/>
    <property type="molecule type" value="Genomic_DNA"/>
</dbReference>
<evidence type="ECO:0008006" key="4">
    <source>
        <dbReference type="Google" id="ProtNLM"/>
    </source>
</evidence>
<dbReference type="HOGENOM" id="CLU_1330175_0_0_9"/>
<sequence>MKRIFSALLVVVLAFTMLAGCSSGKQTASQKTEEELRAEIKEEMAASQIVLSALMTKDEIINKLGEGYTFETEQDNGYFTYCSSLKYEGITFDFFYDTEKLPEGKTPDVITIASDKYVFNYDFKVGEPAQKAFDYCEKNFKHAYDMHMGQNIFDAFLYKEKKSSGETVDTNMTLRWEYDKEGDFSSKREVPADAGIKTVQLIVPFD</sequence>
<feature type="chain" id="PRO_5038739446" description="Lipoprotein" evidence="1">
    <location>
        <begin position="20"/>
        <end position="206"/>
    </location>
</feature>
<proteinExistence type="predicted"/>
<keyword evidence="1" id="KW-0732">Signal</keyword>
<reference evidence="3" key="1">
    <citation type="submission" date="2011-11" db="EMBL/GenBank/DDBJ databases">
        <title>Complete sequence of Desulfosporosinus orientis DSM 765.</title>
        <authorList>
            <person name="Lucas S."/>
            <person name="Han J."/>
            <person name="Lapidus A."/>
            <person name="Cheng J.-F."/>
            <person name="Goodwin L."/>
            <person name="Pitluck S."/>
            <person name="Peters L."/>
            <person name="Ovchinnikova G."/>
            <person name="Teshima H."/>
            <person name="Detter J.C."/>
            <person name="Han C."/>
            <person name="Tapia R."/>
            <person name="Land M."/>
            <person name="Hauser L."/>
            <person name="Kyrpides N."/>
            <person name="Ivanova N."/>
            <person name="Pagani I."/>
            <person name="Pester M."/>
            <person name="Spring S."/>
            <person name="Ollivier B."/>
            <person name="Rattei T."/>
            <person name="Klenk H.-P."/>
            <person name="Wagner M."/>
            <person name="Loy A."/>
            <person name="Woyke T."/>
        </authorList>
    </citation>
    <scope>NUCLEOTIDE SEQUENCE [LARGE SCALE GENOMIC DNA]</scope>
    <source>
        <strain evidence="3">ATCC 19365 / DSM 765 / NCIMB 8382 / VKM B-1628</strain>
    </source>
</reference>
<name>G7W9E3_DESOD</name>
<keyword evidence="3" id="KW-1185">Reference proteome</keyword>
<dbReference type="RefSeq" id="WP_014186087.1">
    <property type="nucleotide sequence ID" value="NC_016584.1"/>
</dbReference>
<dbReference type="PATRIC" id="fig|768706.3.peg.3865"/>
<gene>
    <name evidence="2" type="ordered locus">Desor_3821</name>
</gene>
<dbReference type="OrthoDB" id="9766758at2"/>
<dbReference type="AlphaFoldDB" id="G7W9E3"/>
<evidence type="ECO:0000313" key="2">
    <source>
        <dbReference type="EMBL" id="AET69280.1"/>
    </source>
</evidence>
<evidence type="ECO:0000313" key="3">
    <source>
        <dbReference type="Proteomes" id="UP000006346"/>
    </source>
</evidence>
<accession>G7W9E3</accession>